<keyword evidence="5" id="KW-1185">Reference proteome</keyword>
<feature type="transmembrane region" description="Helical" evidence="3">
    <location>
        <begin position="407"/>
        <end position="426"/>
    </location>
</feature>
<keyword evidence="1" id="KW-0175">Coiled coil</keyword>
<keyword evidence="4" id="KW-0346">Stress response</keyword>
<organism evidence="4 5">
    <name type="scientific">Anaeramoeba flamelloides</name>
    <dbReference type="NCBI Taxonomy" id="1746091"/>
    <lineage>
        <taxon>Eukaryota</taxon>
        <taxon>Metamonada</taxon>
        <taxon>Anaeramoebidae</taxon>
        <taxon>Anaeramoeba</taxon>
    </lineage>
</organism>
<feature type="compositionally biased region" description="Basic and acidic residues" evidence="2">
    <location>
        <begin position="1"/>
        <end position="23"/>
    </location>
</feature>
<gene>
    <name evidence="4" type="ORF">M0813_13943</name>
</gene>
<dbReference type="EMBL" id="JAOAOG010000040">
    <property type="protein sequence ID" value="KAJ6252732.1"/>
    <property type="molecule type" value="Genomic_DNA"/>
</dbReference>
<feature type="region of interest" description="Disordered" evidence="2">
    <location>
        <begin position="1"/>
        <end position="26"/>
    </location>
</feature>
<proteinExistence type="predicted"/>
<comment type="caution">
    <text evidence="4">The sequence shown here is derived from an EMBL/GenBank/DDBJ whole genome shotgun (WGS) entry which is preliminary data.</text>
</comment>
<accession>A0ABQ8Z7P6</accession>
<feature type="coiled-coil region" evidence="1">
    <location>
        <begin position="366"/>
        <end position="393"/>
    </location>
</feature>
<keyword evidence="3" id="KW-0812">Transmembrane</keyword>
<keyword evidence="3" id="KW-0472">Membrane</keyword>
<evidence type="ECO:0000256" key="2">
    <source>
        <dbReference type="SAM" id="MobiDB-lite"/>
    </source>
</evidence>
<evidence type="ECO:0000256" key="1">
    <source>
        <dbReference type="SAM" id="Coils"/>
    </source>
</evidence>
<reference evidence="4" key="1">
    <citation type="submission" date="2022-08" db="EMBL/GenBank/DDBJ databases">
        <title>Novel sulfate-reducing endosymbionts in the free-living metamonad Anaeramoeba.</title>
        <authorList>
            <person name="Jerlstrom-Hultqvist J."/>
            <person name="Cepicka I."/>
            <person name="Gallot-Lavallee L."/>
            <person name="Salas-Leiva D."/>
            <person name="Curtis B.A."/>
            <person name="Zahonova K."/>
            <person name="Pipaliya S."/>
            <person name="Dacks J."/>
            <person name="Roger A.J."/>
        </authorList>
    </citation>
    <scope>NUCLEOTIDE SEQUENCE</scope>
    <source>
        <strain evidence="4">Schooner1</strain>
    </source>
</reference>
<evidence type="ECO:0000313" key="5">
    <source>
        <dbReference type="Proteomes" id="UP001150062"/>
    </source>
</evidence>
<protein>
    <submittedName>
        <fullName evidence="4">32 kDa heat shock protein-related</fullName>
    </submittedName>
</protein>
<evidence type="ECO:0000256" key="3">
    <source>
        <dbReference type="SAM" id="Phobius"/>
    </source>
</evidence>
<dbReference type="Proteomes" id="UP001150062">
    <property type="component" value="Unassembled WGS sequence"/>
</dbReference>
<sequence>MKEQTKVKEKEKEKQKEKKKNTLTDHLPITFYPTDKRHLVQRKKPTYELKKNKSFLTQAKEVLTKTKNLLGGDLAYNAKKKRVHNKLPEAMKTLSNEQESLDIYQAQQMKIRQRLKLRKELKKKKNLCKLGFRLNKSKLRIFEDVPHRKYLNWLQKHKYRVDLIDYFHQAFNLFRSSYKCFLCSTCFFCLIYFVIWASLVVLFGDGLLLSNAKYNNNVLDLDDGDHFQNQNENNKNNNQNNNHNHNLNNERNNGNVKKCLIKERLKYIKNPMIVINRMETKISSLFFPRVKSSFVSLMGILHAEEMPTHAIHLLANRNLIQQDTNTNTNTNANTNKNTNANTNTNINININTNTNTNTNANTNTNIIEANNLKLNAKNQNKDLQKNNELINNETKHFPIYFGQITKVLILSFVESILHILITKLMLNGVRKYLIYKKNYFSFKNIFTNLKFPEKTYNLILLLTFLKSSVFISQIFNSIIGIILGLYLNFSFIWLVILFADKHTSITFACKLSWKMVHRNLLGTFFLLMFPLVINFTALSLYAVGLCATLPLTSLFFNISYFHIFGCRKQTNKKFSLNYKSLDLI</sequence>
<name>A0ABQ8Z7P6_9EUKA</name>
<feature type="compositionally biased region" description="Low complexity" evidence="2">
    <location>
        <begin position="229"/>
        <end position="253"/>
    </location>
</feature>
<evidence type="ECO:0000313" key="4">
    <source>
        <dbReference type="EMBL" id="KAJ6252732.1"/>
    </source>
</evidence>
<feature type="transmembrane region" description="Helical" evidence="3">
    <location>
        <begin position="547"/>
        <end position="566"/>
    </location>
</feature>
<feature type="transmembrane region" description="Helical" evidence="3">
    <location>
        <begin position="520"/>
        <end position="541"/>
    </location>
</feature>
<feature type="transmembrane region" description="Helical" evidence="3">
    <location>
        <begin position="456"/>
        <end position="475"/>
    </location>
</feature>
<keyword evidence="3" id="KW-1133">Transmembrane helix</keyword>
<feature type="region of interest" description="Disordered" evidence="2">
    <location>
        <begin position="226"/>
        <end position="253"/>
    </location>
</feature>
<feature type="transmembrane region" description="Helical" evidence="3">
    <location>
        <begin position="180"/>
        <end position="203"/>
    </location>
</feature>
<feature type="transmembrane region" description="Helical" evidence="3">
    <location>
        <begin position="481"/>
        <end position="499"/>
    </location>
</feature>